<keyword evidence="2" id="KW-0489">Methyltransferase</keyword>
<name>A0A9X4BNB2_9GAMM</name>
<dbReference type="EMBL" id="JAOVZO020000023">
    <property type="protein sequence ID" value="MDC8016214.1"/>
    <property type="molecule type" value="Genomic_DNA"/>
</dbReference>
<accession>A0A9X4BNB2</accession>
<protein>
    <submittedName>
        <fullName evidence="2">Class I SAM-dependent methyltransferase</fullName>
    </submittedName>
</protein>
<dbReference type="InterPro" id="IPR029063">
    <property type="entry name" value="SAM-dependent_MTases_sf"/>
</dbReference>
<comment type="caution">
    <text evidence="2">The sequence shown here is derived from an EMBL/GenBank/DDBJ whole genome shotgun (WGS) entry which is preliminary data.</text>
</comment>
<reference evidence="2" key="1">
    <citation type="submission" date="2023-02" db="EMBL/GenBank/DDBJ databases">
        <title>Tahibacter soli sp. nov. isolated from soil.</title>
        <authorList>
            <person name="Baek J.H."/>
            <person name="Lee J.K."/>
            <person name="Choi D.G."/>
            <person name="Jeon C.O."/>
        </authorList>
    </citation>
    <scope>NUCLEOTIDE SEQUENCE</scope>
    <source>
        <strain evidence="2">BL</strain>
    </source>
</reference>
<keyword evidence="3" id="KW-1185">Reference proteome</keyword>
<organism evidence="2 3">
    <name type="scientific">Tahibacter soli</name>
    <dbReference type="NCBI Taxonomy" id="2983605"/>
    <lineage>
        <taxon>Bacteria</taxon>
        <taxon>Pseudomonadati</taxon>
        <taxon>Pseudomonadota</taxon>
        <taxon>Gammaproteobacteria</taxon>
        <taxon>Lysobacterales</taxon>
        <taxon>Rhodanobacteraceae</taxon>
        <taxon>Tahibacter</taxon>
    </lineage>
</organism>
<evidence type="ECO:0000313" key="3">
    <source>
        <dbReference type="Proteomes" id="UP001139971"/>
    </source>
</evidence>
<evidence type="ECO:0000313" key="2">
    <source>
        <dbReference type="EMBL" id="MDC8016214.1"/>
    </source>
</evidence>
<feature type="domain" description="Methyltransferase" evidence="1">
    <location>
        <begin position="50"/>
        <end position="148"/>
    </location>
</feature>
<dbReference type="SUPFAM" id="SSF53335">
    <property type="entry name" value="S-adenosyl-L-methionine-dependent methyltransferases"/>
    <property type="match status" value="1"/>
</dbReference>
<evidence type="ECO:0000259" key="1">
    <source>
        <dbReference type="Pfam" id="PF13649"/>
    </source>
</evidence>
<keyword evidence="2" id="KW-0808">Transferase</keyword>
<dbReference type="Pfam" id="PF13649">
    <property type="entry name" value="Methyltransf_25"/>
    <property type="match status" value="1"/>
</dbReference>
<gene>
    <name evidence="2" type="ORF">OD750_027110</name>
</gene>
<dbReference type="GO" id="GO:0032259">
    <property type="term" value="P:methylation"/>
    <property type="evidence" value="ECO:0007669"/>
    <property type="project" value="UniProtKB-KW"/>
</dbReference>
<dbReference type="RefSeq" id="WP_263542505.1">
    <property type="nucleotide sequence ID" value="NZ_JAOVZO020000023.1"/>
</dbReference>
<sequence length="222" mass="24706">MKSPPREGELGDIRAYFNRFGKLLLIPNVMDAFLYTRLAAAARLRDARRILDMGAGRGVLARRILKDSPPRLQQLVLTEASDRLAAALRRRFAHEPRVTVTVVDDDRPLPFPDASLDRFVCCFVLEILSEEMRHAALDDAFRLLGEGGLFCALAVTDAHDTIARMVGGGVRLLQRIDPWLALGARSVDLAGRLEADARWRIVTCETPRSTGCNTQVIVACRR</sequence>
<dbReference type="AlphaFoldDB" id="A0A9X4BNB2"/>
<dbReference type="InterPro" id="IPR041698">
    <property type="entry name" value="Methyltransf_25"/>
</dbReference>
<dbReference type="Proteomes" id="UP001139971">
    <property type="component" value="Unassembled WGS sequence"/>
</dbReference>
<dbReference type="GO" id="GO:0008168">
    <property type="term" value="F:methyltransferase activity"/>
    <property type="evidence" value="ECO:0007669"/>
    <property type="project" value="UniProtKB-KW"/>
</dbReference>
<proteinExistence type="predicted"/>
<dbReference type="CDD" id="cd02440">
    <property type="entry name" value="AdoMet_MTases"/>
    <property type="match status" value="1"/>
</dbReference>
<dbReference type="Gene3D" id="3.40.50.150">
    <property type="entry name" value="Vaccinia Virus protein VP39"/>
    <property type="match status" value="1"/>
</dbReference>